<dbReference type="InterPro" id="IPR003661">
    <property type="entry name" value="HisK_dim/P_dom"/>
</dbReference>
<evidence type="ECO:0000256" key="3">
    <source>
        <dbReference type="ARBA" id="ARBA00022553"/>
    </source>
</evidence>
<keyword evidence="3" id="KW-0597">Phosphoprotein</keyword>
<feature type="domain" description="Histidine kinase" evidence="9">
    <location>
        <begin position="346"/>
        <end position="582"/>
    </location>
</feature>
<dbReference type="Gene3D" id="3.30.565.10">
    <property type="entry name" value="Histidine kinase-like ATPase, C-terminal domain"/>
    <property type="match status" value="1"/>
</dbReference>
<dbReference type="OrthoDB" id="9796100at2"/>
<dbReference type="InterPro" id="IPR036890">
    <property type="entry name" value="HATPase_C_sf"/>
</dbReference>
<dbReference type="PROSITE" id="PS50109">
    <property type="entry name" value="HIS_KIN"/>
    <property type="match status" value="1"/>
</dbReference>
<gene>
    <name evidence="10" type="ORF">CR162_06930</name>
</gene>
<evidence type="ECO:0000256" key="2">
    <source>
        <dbReference type="ARBA" id="ARBA00012438"/>
    </source>
</evidence>
<dbReference type="CDD" id="cd12915">
    <property type="entry name" value="PDC2_DGC_like"/>
    <property type="match status" value="1"/>
</dbReference>
<dbReference type="SUPFAM" id="SSF47384">
    <property type="entry name" value="Homodimeric domain of signal transducing histidine kinase"/>
    <property type="match status" value="1"/>
</dbReference>
<comment type="catalytic activity">
    <reaction evidence="1">
        <text>ATP + protein L-histidine = ADP + protein N-phospho-L-histidine.</text>
        <dbReference type="EC" id="2.7.13.3"/>
    </reaction>
</comment>
<evidence type="ECO:0000256" key="6">
    <source>
        <dbReference type="ARBA" id="ARBA00022777"/>
    </source>
</evidence>
<dbReference type="GO" id="GO:0005524">
    <property type="term" value="F:ATP binding"/>
    <property type="evidence" value="ECO:0007669"/>
    <property type="project" value="UniProtKB-KW"/>
</dbReference>
<dbReference type="AlphaFoldDB" id="A0A2C7AD43"/>
<evidence type="ECO:0000259" key="9">
    <source>
        <dbReference type="PROSITE" id="PS50109"/>
    </source>
</evidence>
<evidence type="ECO:0000256" key="4">
    <source>
        <dbReference type="ARBA" id="ARBA00022679"/>
    </source>
</evidence>
<name>A0A2C7AD43_9PROT</name>
<dbReference type="EC" id="2.7.13.3" evidence="2"/>
<dbReference type="CDD" id="cd00082">
    <property type="entry name" value="HisKA"/>
    <property type="match status" value="1"/>
</dbReference>
<evidence type="ECO:0000313" key="10">
    <source>
        <dbReference type="EMBL" id="PHK95583.1"/>
    </source>
</evidence>
<organism evidence="10 11">
    <name type="scientific">Teichococcus rhizosphaerae</name>
    <dbReference type="NCBI Taxonomy" id="1335062"/>
    <lineage>
        <taxon>Bacteria</taxon>
        <taxon>Pseudomonadati</taxon>
        <taxon>Pseudomonadota</taxon>
        <taxon>Alphaproteobacteria</taxon>
        <taxon>Acetobacterales</taxon>
        <taxon>Roseomonadaceae</taxon>
        <taxon>Roseomonas</taxon>
    </lineage>
</organism>
<keyword evidence="6 10" id="KW-0418">Kinase</keyword>
<evidence type="ECO:0000313" key="11">
    <source>
        <dbReference type="Proteomes" id="UP000223527"/>
    </source>
</evidence>
<keyword evidence="7" id="KW-0067">ATP-binding</keyword>
<dbReference type="InterPro" id="IPR003594">
    <property type="entry name" value="HATPase_dom"/>
</dbReference>
<dbReference type="GO" id="GO:0000155">
    <property type="term" value="F:phosphorelay sensor kinase activity"/>
    <property type="evidence" value="ECO:0007669"/>
    <property type="project" value="InterPro"/>
</dbReference>
<dbReference type="EMBL" id="PDNU01000008">
    <property type="protein sequence ID" value="PHK95583.1"/>
    <property type="molecule type" value="Genomic_DNA"/>
</dbReference>
<evidence type="ECO:0000256" key="7">
    <source>
        <dbReference type="ARBA" id="ARBA00022840"/>
    </source>
</evidence>
<reference evidence="10 11" key="1">
    <citation type="submission" date="2017-10" db="EMBL/GenBank/DDBJ databases">
        <authorList>
            <person name="Banno H."/>
            <person name="Chua N.-H."/>
        </authorList>
    </citation>
    <scope>NUCLEOTIDE SEQUENCE [LARGE SCALE GENOMIC DNA]</scope>
    <source>
        <strain evidence="10 11">YW11</strain>
    </source>
</reference>
<dbReference type="SMART" id="SM00387">
    <property type="entry name" value="HATPase_c"/>
    <property type="match status" value="1"/>
</dbReference>
<dbReference type="SUPFAM" id="SSF55874">
    <property type="entry name" value="ATPase domain of HSP90 chaperone/DNA topoisomerase II/histidine kinase"/>
    <property type="match status" value="1"/>
</dbReference>
<dbReference type="RefSeq" id="WP_099094814.1">
    <property type="nucleotide sequence ID" value="NZ_PDNU01000008.1"/>
</dbReference>
<evidence type="ECO:0000256" key="1">
    <source>
        <dbReference type="ARBA" id="ARBA00000085"/>
    </source>
</evidence>
<dbReference type="Gene3D" id="1.10.287.130">
    <property type="match status" value="1"/>
</dbReference>
<dbReference type="PRINTS" id="PR00344">
    <property type="entry name" value="BCTRLSENSOR"/>
</dbReference>
<sequence>MPLRRAQRIALVASVLVPASVFAIAAWWNRAEVLREGGDAMTRSVAAMHEHAAKVFDTAELILYQAERHVQEMEPQSIATPAVNAYLRRLVAPLDQVVSIWVADAQGQVLAGSQSWERGTTIAGREFFQGAKDQAEPGSYVSAPFVGRATHAPSFAISRRRLSLDGHFIGTVHVAMDPTYFAQFYAQTTPPFLRYAALVRMDGTILTAHAAPERPMPLTHFPVNGPFRPLVLGRPEGHVIHATSPYDEAEAMFAFRRIREQPVFVALRADMDNLLERWRRNMIAYGTVAGVASLTLLMTAGIAMRRAQAERVALQRAADESARRLAMEERLRQAQKLEALGQLAGGVAHDFNNAAAVMLAGITLLEKRHGAALEQHGPEAARLLGALREGAERGVAVARRLLAFVRREGLRAVPIAALPLLEEVREVVTPTLGAGQVGLSVRGEPGLPPLLADRGQLVTVLINLVLNARDAMPQGGSLVLAARRVAAGEPRPMLPDPSGTDSAELPPGCFVCLEVADTGVGMDSETLARATEPFFTTKPPGKGTGLGLSMAFAFANQSGGGLLIRSAPGQGTTVSLWLPCATANQPAA</sequence>
<keyword evidence="5" id="KW-0547">Nucleotide-binding</keyword>
<dbReference type="CDD" id="cd12914">
    <property type="entry name" value="PDC1_DGC_like"/>
    <property type="match status" value="1"/>
</dbReference>
<evidence type="ECO:0000256" key="5">
    <source>
        <dbReference type="ARBA" id="ARBA00022741"/>
    </source>
</evidence>
<dbReference type="SMART" id="SM00388">
    <property type="entry name" value="HisKA"/>
    <property type="match status" value="1"/>
</dbReference>
<dbReference type="PANTHER" id="PTHR43065">
    <property type="entry name" value="SENSOR HISTIDINE KINASE"/>
    <property type="match status" value="1"/>
</dbReference>
<keyword evidence="8" id="KW-0902">Two-component regulatory system</keyword>
<dbReference type="InterPro" id="IPR004358">
    <property type="entry name" value="Sig_transdc_His_kin-like_C"/>
</dbReference>
<keyword evidence="4" id="KW-0808">Transferase</keyword>
<dbReference type="InterPro" id="IPR036097">
    <property type="entry name" value="HisK_dim/P_sf"/>
</dbReference>
<comment type="caution">
    <text evidence="10">The sequence shown here is derived from an EMBL/GenBank/DDBJ whole genome shotgun (WGS) entry which is preliminary data.</text>
</comment>
<evidence type="ECO:0000256" key="8">
    <source>
        <dbReference type="ARBA" id="ARBA00023012"/>
    </source>
</evidence>
<dbReference type="Gene3D" id="3.30.450.20">
    <property type="entry name" value="PAS domain"/>
    <property type="match status" value="2"/>
</dbReference>
<dbReference type="Proteomes" id="UP000223527">
    <property type="component" value="Unassembled WGS sequence"/>
</dbReference>
<dbReference type="PANTHER" id="PTHR43065:SF46">
    <property type="entry name" value="C4-DICARBOXYLATE TRANSPORT SENSOR PROTEIN DCTB"/>
    <property type="match status" value="1"/>
</dbReference>
<proteinExistence type="predicted"/>
<accession>A0A2C7AD43</accession>
<keyword evidence="11" id="KW-1185">Reference proteome</keyword>
<dbReference type="Pfam" id="PF02518">
    <property type="entry name" value="HATPase_c"/>
    <property type="match status" value="1"/>
</dbReference>
<protein>
    <recommendedName>
        <fullName evidence="2">histidine kinase</fullName>
        <ecNumber evidence="2">2.7.13.3</ecNumber>
    </recommendedName>
</protein>
<dbReference type="InterPro" id="IPR005467">
    <property type="entry name" value="His_kinase_dom"/>
</dbReference>